<evidence type="ECO:0000256" key="3">
    <source>
        <dbReference type="ARBA" id="ARBA00023163"/>
    </source>
</evidence>
<proteinExistence type="predicted"/>
<dbReference type="InterPro" id="IPR011711">
    <property type="entry name" value="GntR_C"/>
</dbReference>
<keyword evidence="2" id="KW-0238">DNA-binding</keyword>
<dbReference type="Gene3D" id="1.20.120.530">
    <property type="entry name" value="GntR ligand-binding domain-like"/>
    <property type="match status" value="1"/>
</dbReference>
<evidence type="ECO:0000259" key="4">
    <source>
        <dbReference type="Pfam" id="PF07729"/>
    </source>
</evidence>
<name>A0A9X2FQD2_9RHOB</name>
<keyword evidence="6" id="KW-1185">Reference proteome</keyword>
<evidence type="ECO:0000256" key="2">
    <source>
        <dbReference type="ARBA" id="ARBA00023125"/>
    </source>
</evidence>
<dbReference type="GO" id="GO:0003677">
    <property type="term" value="F:DNA binding"/>
    <property type="evidence" value="ECO:0007669"/>
    <property type="project" value="UniProtKB-KW"/>
</dbReference>
<dbReference type="SUPFAM" id="SSF48008">
    <property type="entry name" value="GntR ligand-binding domain-like"/>
    <property type="match status" value="1"/>
</dbReference>
<accession>A0A9X2FQD2</accession>
<dbReference type="InterPro" id="IPR008920">
    <property type="entry name" value="TF_FadR/GntR_C"/>
</dbReference>
<organism evidence="5 6">
    <name type="scientific">Limimaricola litoreus</name>
    <dbReference type="NCBI Taxonomy" id="2955316"/>
    <lineage>
        <taxon>Bacteria</taxon>
        <taxon>Pseudomonadati</taxon>
        <taxon>Pseudomonadota</taxon>
        <taxon>Alphaproteobacteria</taxon>
        <taxon>Rhodobacterales</taxon>
        <taxon>Paracoccaceae</taxon>
        <taxon>Limimaricola</taxon>
    </lineage>
</organism>
<dbReference type="RefSeq" id="WP_253330687.1">
    <property type="nucleotide sequence ID" value="NZ_JAMYXC010000079.1"/>
</dbReference>
<keyword evidence="1" id="KW-0805">Transcription regulation</keyword>
<dbReference type="Proteomes" id="UP001139477">
    <property type="component" value="Unassembled WGS sequence"/>
</dbReference>
<dbReference type="EMBL" id="JAMYXC010000079">
    <property type="protein sequence ID" value="MCP1168055.1"/>
    <property type="molecule type" value="Genomic_DNA"/>
</dbReference>
<keyword evidence="3" id="KW-0804">Transcription</keyword>
<evidence type="ECO:0000313" key="6">
    <source>
        <dbReference type="Proteomes" id="UP001139477"/>
    </source>
</evidence>
<dbReference type="AlphaFoldDB" id="A0A9X2FQD2"/>
<sequence>LPLDRLVSQHRAIAAAVAAHDPDAAEAAIRTHLRGVLEDLPKIAAAQPDFFQPDAERTARGDM</sequence>
<reference evidence="5" key="1">
    <citation type="submission" date="2022-06" db="EMBL/GenBank/DDBJ databases">
        <title>Limimaricola sediminis sp. nov., isolated from an intertidal sediment.</title>
        <authorList>
            <person name="Shao X."/>
        </authorList>
    </citation>
    <scope>NUCLEOTIDE SEQUENCE</scope>
    <source>
        <strain evidence="5">ASW11-118</strain>
    </source>
</reference>
<protein>
    <submittedName>
        <fullName evidence="5">FCD domain-containing protein</fullName>
    </submittedName>
</protein>
<evidence type="ECO:0000313" key="5">
    <source>
        <dbReference type="EMBL" id="MCP1168055.1"/>
    </source>
</evidence>
<dbReference type="Pfam" id="PF07729">
    <property type="entry name" value="FCD"/>
    <property type="match status" value="1"/>
</dbReference>
<comment type="caution">
    <text evidence="5">The sequence shown here is derived from an EMBL/GenBank/DDBJ whole genome shotgun (WGS) entry which is preliminary data.</text>
</comment>
<evidence type="ECO:0000256" key="1">
    <source>
        <dbReference type="ARBA" id="ARBA00023015"/>
    </source>
</evidence>
<gene>
    <name evidence="5" type="ORF">NHG85_05865</name>
</gene>
<feature type="non-terminal residue" evidence="5">
    <location>
        <position position="1"/>
    </location>
</feature>
<feature type="domain" description="GntR C-terminal" evidence="4">
    <location>
        <begin position="3"/>
        <end position="34"/>
    </location>
</feature>